<protein>
    <recommendedName>
        <fullName evidence="4">Neprosin domain-containing protein</fullName>
    </recommendedName>
</protein>
<evidence type="ECO:0000313" key="3">
    <source>
        <dbReference type="Proteomes" id="UP001597299"/>
    </source>
</evidence>
<keyword evidence="3" id="KW-1185">Reference proteome</keyword>
<gene>
    <name evidence="2" type="ORF">ACFSNC_24325</name>
</gene>
<dbReference type="EMBL" id="JBHUHD010000004">
    <property type="protein sequence ID" value="MFD2143524.1"/>
    <property type="molecule type" value="Genomic_DNA"/>
</dbReference>
<dbReference type="Proteomes" id="UP001597299">
    <property type="component" value="Unassembled WGS sequence"/>
</dbReference>
<accession>A0ABW4Z4U9</accession>
<proteinExistence type="predicted"/>
<name>A0ABW4Z4U9_9HYPH</name>
<comment type="caution">
    <text evidence="2">The sequence shown here is derived from an EMBL/GenBank/DDBJ whole genome shotgun (WGS) entry which is preliminary data.</text>
</comment>
<feature type="region of interest" description="Disordered" evidence="1">
    <location>
        <begin position="1"/>
        <end position="30"/>
    </location>
</feature>
<organism evidence="2 3">
    <name type="scientific">Ancylobacter oerskovii</name>
    <dbReference type="NCBI Taxonomy" id="459519"/>
    <lineage>
        <taxon>Bacteria</taxon>
        <taxon>Pseudomonadati</taxon>
        <taxon>Pseudomonadota</taxon>
        <taxon>Alphaproteobacteria</taxon>
        <taxon>Hyphomicrobiales</taxon>
        <taxon>Xanthobacteraceae</taxon>
        <taxon>Ancylobacter</taxon>
    </lineage>
</organism>
<sequence length="189" mass="21420">MQPVNFLAQSSASPKVRNPDIPKPPNKPGARPVGEVTYCTIEKEWPIVDHLGVTTIVLGSICVNFEEWMVPDHPEDYIYGYYYVTSTFIGFQIYNNWYDDEGGNYSKLIFEQEFFHAGHFGTIAYPRIPLGYTSRICGRNKNLNAIQYPQPGQPGYISTTSLLDKIDPMAYLHLKLWHPGGNCGIGPWK</sequence>
<evidence type="ECO:0008006" key="4">
    <source>
        <dbReference type="Google" id="ProtNLM"/>
    </source>
</evidence>
<dbReference type="RefSeq" id="WP_213351862.1">
    <property type="nucleotide sequence ID" value="NZ_JAHBGB010000012.1"/>
</dbReference>
<evidence type="ECO:0000256" key="1">
    <source>
        <dbReference type="SAM" id="MobiDB-lite"/>
    </source>
</evidence>
<reference evidence="3" key="1">
    <citation type="journal article" date="2019" name="Int. J. Syst. Evol. Microbiol.">
        <title>The Global Catalogue of Microorganisms (GCM) 10K type strain sequencing project: providing services to taxonomists for standard genome sequencing and annotation.</title>
        <authorList>
            <consortium name="The Broad Institute Genomics Platform"/>
            <consortium name="The Broad Institute Genome Sequencing Center for Infectious Disease"/>
            <person name="Wu L."/>
            <person name="Ma J."/>
        </authorList>
    </citation>
    <scope>NUCLEOTIDE SEQUENCE [LARGE SCALE GENOMIC DNA]</scope>
    <source>
        <strain evidence="3">CCM 7435</strain>
    </source>
</reference>
<evidence type="ECO:0000313" key="2">
    <source>
        <dbReference type="EMBL" id="MFD2143524.1"/>
    </source>
</evidence>